<evidence type="ECO:0000313" key="14">
    <source>
        <dbReference type="EMBL" id="RXI30307.1"/>
    </source>
</evidence>
<evidence type="ECO:0000313" key="16">
    <source>
        <dbReference type="Proteomes" id="UP000290588"/>
    </source>
</evidence>
<evidence type="ECO:0000256" key="5">
    <source>
        <dbReference type="ARBA" id="ARBA00022840"/>
    </source>
</evidence>
<dbReference type="GO" id="GO:0051607">
    <property type="term" value="P:defense response to virus"/>
    <property type="evidence" value="ECO:0007669"/>
    <property type="project" value="UniProtKB-KW"/>
</dbReference>
<dbReference type="InterPro" id="IPR006116">
    <property type="entry name" value="NT_2-5OAS_ClassI-CCAase"/>
</dbReference>
<dbReference type="CDD" id="cd05400">
    <property type="entry name" value="NT_2-5OAS_ClassI-CCAase"/>
    <property type="match status" value="1"/>
</dbReference>
<sequence>MINDYSKYFYSKSEDNTLHSRITIPDKHINIAIENKEKLLKYIKEKLKEELDFEVKTWIQGSYKSATLIRSHKIDEKFDIDVGIYVFFNAEEEGYESHELKALLRDILIEYSNIEIATKVEKSKSKCERVSFSKLFHIDLPLYYYDDELDKLKLATSDGWIDSDPKQLQDWFYNKAKGFSDEDKAKLKRIIRYIKIWTALKWDNESFKISSLAINILVYNNFINSDNEADTFIDTVFAINEELQDKFEVLNPLTNENVLEFSSEQIKVSKIKWNLLSKTCERIRKGSLTSSTFWSLIFEHFFPIVIEEPKFDTVSNLPTLTNPPNISFKHLNSKGEVISNKISNSIIAFKNERFSFQLSNQEEYSNDCKVFWIIKNQGDIANNVNDLGHIKVLDLNDVLEEHCAYKGIHLIECQVINQYSQVEGYCSIKININGFIRPKKNPAKKKYGAK</sequence>
<evidence type="ECO:0000259" key="11">
    <source>
        <dbReference type="Pfam" id="PF18134"/>
    </source>
</evidence>
<dbReference type="KEGG" id="aell:AELL_1320"/>
<evidence type="ECO:0000256" key="3">
    <source>
        <dbReference type="ARBA" id="ARBA00022723"/>
    </source>
</evidence>
<comment type="catalytic activity">
    <reaction evidence="10">
        <text>GTP + ATP = 3',3'-cGAMP + 2 diphosphate</text>
        <dbReference type="Rhea" id="RHEA:35647"/>
        <dbReference type="ChEBI" id="CHEBI:30616"/>
        <dbReference type="ChEBI" id="CHEBI:33019"/>
        <dbReference type="ChEBI" id="CHEBI:37565"/>
        <dbReference type="ChEBI" id="CHEBI:71501"/>
    </reaction>
    <physiologicalReaction direction="left-to-right" evidence="10">
        <dbReference type="Rhea" id="RHEA:35648"/>
    </physiologicalReaction>
</comment>
<reference evidence="14 16" key="1">
    <citation type="submission" date="2017-09" db="EMBL/GenBank/DDBJ databases">
        <title>Genomics of the genus Arcobacter.</title>
        <authorList>
            <person name="Perez-Cataluna A."/>
            <person name="Figueras M.J."/>
            <person name="Salas-Masso N."/>
        </authorList>
    </citation>
    <scope>NUCLEOTIDE SEQUENCE [LARGE SCALE GENOMIC DNA]</scope>
    <source>
        <strain evidence="14 16">CECT 7837</strain>
    </source>
</reference>
<feature type="domain" description="Adenylyl/Guanylyl and SMODS C-terminal sensor" evidence="11">
    <location>
        <begin position="331"/>
        <end position="433"/>
    </location>
</feature>
<dbReference type="Proteomes" id="UP000262582">
    <property type="component" value="Chromosome"/>
</dbReference>
<dbReference type="OrthoDB" id="6402963at2"/>
<keyword evidence="6" id="KW-0460">Magnesium</keyword>
<keyword evidence="1" id="KW-0808">Transferase</keyword>
<keyword evidence="15" id="KW-1185">Reference proteome</keyword>
<name>A0A347U805_9BACT</name>
<reference evidence="13 15" key="2">
    <citation type="submission" date="2018-08" db="EMBL/GenBank/DDBJ databases">
        <title>Complete genome of the Arcobacter ellisii type strain LMG 26155.</title>
        <authorList>
            <person name="Miller W.G."/>
            <person name="Yee E."/>
            <person name="Bono J.L."/>
        </authorList>
    </citation>
    <scope>NUCLEOTIDE SEQUENCE [LARGE SCALE GENOMIC DNA]</scope>
    <source>
        <strain evidence="13 15">LMG 26155</strain>
    </source>
</reference>
<evidence type="ECO:0000256" key="1">
    <source>
        <dbReference type="ARBA" id="ARBA00022679"/>
    </source>
</evidence>
<proteinExistence type="predicted"/>
<evidence type="ECO:0000313" key="13">
    <source>
        <dbReference type="EMBL" id="AXX94983.1"/>
    </source>
</evidence>
<dbReference type="Pfam" id="PF21654">
    <property type="entry name" value="DncV-like_NTFase"/>
    <property type="match status" value="1"/>
</dbReference>
<protein>
    <recommendedName>
        <fullName evidence="9">Cyclic GMP-AMP synthase</fullName>
    </recommendedName>
</protein>
<dbReference type="EMBL" id="CP032097">
    <property type="protein sequence ID" value="AXX94983.1"/>
    <property type="molecule type" value="Genomic_DNA"/>
</dbReference>
<evidence type="ECO:0000259" key="12">
    <source>
        <dbReference type="Pfam" id="PF21654"/>
    </source>
</evidence>
<dbReference type="GO" id="GO:0005524">
    <property type="term" value="F:ATP binding"/>
    <property type="evidence" value="ECO:0007669"/>
    <property type="project" value="UniProtKB-KW"/>
</dbReference>
<dbReference type="RefSeq" id="WP_118917179.1">
    <property type="nucleotide sequence ID" value="NZ_CP032097.1"/>
</dbReference>
<dbReference type="Proteomes" id="UP000290588">
    <property type="component" value="Unassembled WGS sequence"/>
</dbReference>
<dbReference type="InterPro" id="IPR048445">
    <property type="entry name" value="DncV-like_NTFase"/>
</dbReference>
<evidence type="ECO:0000256" key="10">
    <source>
        <dbReference type="ARBA" id="ARBA00048304"/>
    </source>
</evidence>
<feature type="domain" description="Cyclic GMP-AMP synthase DncV-like nucleotidyltransferase" evidence="12">
    <location>
        <begin position="56"/>
        <end position="143"/>
    </location>
</feature>
<dbReference type="GO" id="GO:0016779">
    <property type="term" value="F:nucleotidyltransferase activity"/>
    <property type="evidence" value="ECO:0007669"/>
    <property type="project" value="UniProtKB-KW"/>
</dbReference>
<evidence type="ECO:0000256" key="8">
    <source>
        <dbReference type="ARBA" id="ARBA00023118"/>
    </source>
</evidence>
<dbReference type="InterPro" id="IPR040511">
    <property type="entry name" value="AGS_C"/>
</dbReference>
<evidence type="ECO:0000256" key="7">
    <source>
        <dbReference type="ARBA" id="ARBA00023080"/>
    </source>
</evidence>
<dbReference type="GO" id="GO:0009117">
    <property type="term" value="P:nucleotide metabolic process"/>
    <property type="evidence" value="ECO:0007669"/>
    <property type="project" value="UniProtKB-KW"/>
</dbReference>
<evidence type="ECO:0000256" key="6">
    <source>
        <dbReference type="ARBA" id="ARBA00022842"/>
    </source>
</evidence>
<dbReference type="AlphaFoldDB" id="A0A347U805"/>
<dbReference type="Pfam" id="PF18134">
    <property type="entry name" value="AGS_C"/>
    <property type="match status" value="1"/>
</dbReference>
<accession>A0A347U805</accession>
<evidence type="ECO:0000256" key="4">
    <source>
        <dbReference type="ARBA" id="ARBA00022741"/>
    </source>
</evidence>
<keyword evidence="8" id="KW-0051">Antiviral defense</keyword>
<evidence type="ECO:0000256" key="9">
    <source>
        <dbReference type="ARBA" id="ARBA00044145"/>
    </source>
</evidence>
<keyword evidence="7" id="KW-0546">Nucleotide metabolism</keyword>
<keyword evidence="5" id="KW-0067">ATP-binding</keyword>
<dbReference type="EMBL" id="NXIG01000007">
    <property type="protein sequence ID" value="RXI30307.1"/>
    <property type="molecule type" value="Genomic_DNA"/>
</dbReference>
<evidence type="ECO:0000313" key="15">
    <source>
        <dbReference type="Proteomes" id="UP000262582"/>
    </source>
</evidence>
<evidence type="ECO:0000256" key="2">
    <source>
        <dbReference type="ARBA" id="ARBA00022695"/>
    </source>
</evidence>
<keyword evidence="2" id="KW-0548">Nucleotidyltransferase</keyword>
<keyword evidence="3" id="KW-0479">Metal-binding</keyword>
<gene>
    <name evidence="13" type="ORF">AELL_1320</name>
    <name evidence="14" type="ORF">CP962_08135</name>
</gene>
<organism evidence="14 16">
    <name type="scientific">Arcobacter ellisii</name>
    <dbReference type="NCBI Taxonomy" id="913109"/>
    <lineage>
        <taxon>Bacteria</taxon>
        <taxon>Pseudomonadati</taxon>
        <taxon>Campylobacterota</taxon>
        <taxon>Epsilonproteobacteria</taxon>
        <taxon>Campylobacterales</taxon>
        <taxon>Arcobacteraceae</taxon>
        <taxon>Arcobacter</taxon>
    </lineage>
</organism>
<dbReference type="GO" id="GO:0046872">
    <property type="term" value="F:metal ion binding"/>
    <property type="evidence" value="ECO:0007669"/>
    <property type="project" value="UniProtKB-KW"/>
</dbReference>
<keyword evidence="4" id="KW-0547">Nucleotide-binding</keyword>